<proteinExistence type="predicted"/>
<protein>
    <submittedName>
        <fullName evidence="2">Uncharacterized protein</fullName>
    </submittedName>
</protein>
<dbReference type="PROSITE" id="PS51257">
    <property type="entry name" value="PROKAR_LIPOPROTEIN"/>
    <property type="match status" value="1"/>
</dbReference>
<evidence type="ECO:0000256" key="1">
    <source>
        <dbReference type="SAM" id="Phobius"/>
    </source>
</evidence>
<dbReference type="RefSeq" id="WP_077687320.1">
    <property type="nucleotide sequence ID" value="NZ_CP019606.1"/>
</dbReference>
<evidence type="ECO:0000313" key="3">
    <source>
        <dbReference type="Proteomes" id="UP000188145"/>
    </source>
</evidence>
<dbReference type="Proteomes" id="UP000188145">
    <property type="component" value="Chromosome"/>
</dbReference>
<gene>
    <name evidence="2" type="ORF">BW730_17155</name>
</gene>
<dbReference type="EMBL" id="CP019606">
    <property type="protein sequence ID" value="AQP48967.1"/>
    <property type="molecule type" value="Genomic_DNA"/>
</dbReference>
<feature type="transmembrane region" description="Helical" evidence="1">
    <location>
        <begin position="27"/>
        <end position="45"/>
    </location>
</feature>
<dbReference type="KEGG" id="tes:BW730_17155"/>
<sequence>MKSIVAVALWVAVGALGCLTVLTMLTIGWMVAILTVVVLVAAILLTRGRGVGGLLLGIALPLAWVGWLNRQGPGEVCTSNSTGTECIEMFSPWPFFAVAAILAALGIVLATVTVRPASRRPHPSPQA</sequence>
<keyword evidence="1" id="KW-0472">Membrane</keyword>
<accession>A0A1Q2CS86</accession>
<dbReference type="OrthoDB" id="4227382at2"/>
<name>A0A1Q2CS86_9ACTN</name>
<organism evidence="2 3">
    <name type="scientific">Tessaracoccus aquimaris</name>
    <dbReference type="NCBI Taxonomy" id="1332264"/>
    <lineage>
        <taxon>Bacteria</taxon>
        <taxon>Bacillati</taxon>
        <taxon>Actinomycetota</taxon>
        <taxon>Actinomycetes</taxon>
        <taxon>Propionibacteriales</taxon>
        <taxon>Propionibacteriaceae</taxon>
        <taxon>Tessaracoccus</taxon>
    </lineage>
</organism>
<feature type="transmembrane region" description="Helical" evidence="1">
    <location>
        <begin position="90"/>
        <end position="114"/>
    </location>
</feature>
<reference evidence="3" key="1">
    <citation type="submission" date="2017-02" db="EMBL/GenBank/DDBJ databases">
        <title>Tessaracoccus aquaemaris sp. nov., isolated from the intestine of a Korean rockfish, Sebastes schlegelii, in a marine aquaculture pond.</title>
        <authorList>
            <person name="Tak E.J."/>
            <person name="Bae J.-W."/>
        </authorList>
    </citation>
    <scope>NUCLEOTIDE SEQUENCE [LARGE SCALE GENOMIC DNA]</scope>
    <source>
        <strain evidence="3">NSG39</strain>
    </source>
</reference>
<keyword evidence="1" id="KW-0812">Transmembrane</keyword>
<dbReference type="AlphaFoldDB" id="A0A1Q2CS86"/>
<dbReference type="STRING" id="1332264.BW730_17155"/>
<feature type="transmembrane region" description="Helical" evidence="1">
    <location>
        <begin position="52"/>
        <end position="70"/>
    </location>
</feature>
<keyword evidence="3" id="KW-1185">Reference proteome</keyword>
<keyword evidence="1" id="KW-1133">Transmembrane helix</keyword>
<evidence type="ECO:0000313" key="2">
    <source>
        <dbReference type="EMBL" id="AQP48967.1"/>
    </source>
</evidence>